<reference evidence="1 2" key="1">
    <citation type="submission" date="2019-11" db="EMBL/GenBank/DDBJ databases">
        <title>FDA dAtabase for Regulatory Grade micrObial Sequences (FDA-ARGOS): Supporting development and validation of Infectious Disease Dx tests.</title>
        <authorList>
            <person name="Patel R."/>
            <person name="Rucinski S."/>
            <person name="Tallon L."/>
            <person name="Sadzewicz L."/>
            <person name="Vavikolanu K."/>
            <person name="Mehta A."/>
            <person name="Aluvathingal J."/>
            <person name="Nadendla S."/>
            <person name="Nandy P."/>
            <person name="Geyer C."/>
            <person name="Yan Y."/>
            <person name="Sichtig H."/>
        </authorList>
    </citation>
    <scope>NUCLEOTIDE SEQUENCE [LARGE SCALE GENOMIC DNA]</scope>
    <source>
        <strain evidence="1 2">FDAARGOS_557</strain>
    </source>
</reference>
<evidence type="ECO:0000313" key="1">
    <source>
        <dbReference type="EMBL" id="QKU21209.1"/>
    </source>
</evidence>
<dbReference type="Proteomes" id="UP000509126">
    <property type="component" value="Chromosome"/>
</dbReference>
<evidence type="ECO:0000313" key="2">
    <source>
        <dbReference type="Proteomes" id="UP000509126"/>
    </source>
</evidence>
<gene>
    <name evidence="1" type="ORF">FOB19_07185</name>
</gene>
<protein>
    <submittedName>
        <fullName evidence="1">Uncharacterized protein</fullName>
    </submittedName>
</protein>
<accession>A0A646MMN9</accession>
<dbReference type="RefSeq" id="WP_005103560.1">
    <property type="nucleotide sequence ID" value="NZ_CAYTBE010000008.1"/>
</dbReference>
<sequence>MFEVKQVIEGKIFIHHRRDEMLTVFHRHEVPAQYFECFINAQNFTGHFVEIHAQPADQVRVVYIKKNSTHQIIAMLNQSQYVLHLHPLTLILGKWSFRHRVLPNTLKIFAGLFALLFILFSATAFSADQFQLTTILRDCIQFTVFGLLLFLLCFVLPFVLPYAYFLHVRTLRLLKMLNINTEQVAQIEKLKSRSGIYLLQTQSDNDVKMTAPPY</sequence>
<dbReference type="AlphaFoldDB" id="A0A646MMN9"/>
<organism evidence="1 2">
    <name type="scientific">Acinetobacter lwoffii</name>
    <dbReference type="NCBI Taxonomy" id="28090"/>
    <lineage>
        <taxon>Bacteria</taxon>
        <taxon>Pseudomonadati</taxon>
        <taxon>Pseudomonadota</taxon>
        <taxon>Gammaproteobacteria</taxon>
        <taxon>Moraxellales</taxon>
        <taxon>Moraxellaceae</taxon>
        <taxon>Acinetobacter</taxon>
    </lineage>
</organism>
<proteinExistence type="predicted"/>
<name>A0A646MMN9_ACILW</name>
<dbReference type="EMBL" id="CP054803">
    <property type="protein sequence ID" value="QKU21209.1"/>
    <property type="molecule type" value="Genomic_DNA"/>
</dbReference>